<dbReference type="Proteomes" id="UP000256877">
    <property type="component" value="Unassembled WGS sequence"/>
</dbReference>
<dbReference type="InterPro" id="IPR029063">
    <property type="entry name" value="SAM-dependent_MTases_sf"/>
</dbReference>
<dbReference type="Proteomes" id="UP000257123">
    <property type="component" value="Unassembled WGS sequence"/>
</dbReference>
<feature type="domain" description="Methyltransferase" evidence="1">
    <location>
        <begin position="56"/>
        <end position="154"/>
    </location>
</feature>
<dbReference type="Pfam" id="PF13649">
    <property type="entry name" value="Methyltransf_25"/>
    <property type="match status" value="1"/>
</dbReference>
<evidence type="ECO:0000313" key="4">
    <source>
        <dbReference type="Proteomes" id="UP000256877"/>
    </source>
</evidence>
<dbReference type="SUPFAM" id="SSF53335">
    <property type="entry name" value="S-adenosyl-L-methionine-dependent methyltransferases"/>
    <property type="match status" value="1"/>
</dbReference>
<evidence type="ECO:0000313" key="3">
    <source>
        <dbReference type="EMBL" id="RFA98239.1"/>
    </source>
</evidence>
<organism evidence="3 4">
    <name type="scientific">Pyrobaculum aerophilum</name>
    <dbReference type="NCBI Taxonomy" id="13773"/>
    <lineage>
        <taxon>Archaea</taxon>
        <taxon>Thermoproteota</taxon>
        <taxon>Thermoprotei</taxon>
        <taxon>Thermoproteales</taxon>
        <taxon>Thermoproteaceae</taxon>
        <taxon>Pyrobaculum</taxon>
    </lineage>
</organism>
<accession>A0A371R350</accession>
<evidence type="ECO:0000259" key="1">
    <source>
        <dbReference type="Pfam" id="PF13649"/>
    </source>
</evidence>
<dbReference type="CDD" id="cd02440">
    <property type="entry name" value="AdoMet_MTases"/>
    <property type="match status" value="1"/>
</dbReference>
<evidence type="ECO:0000313" key="2">
    <source>
        <dbReference type="EMBL" id="RFA95125.1"/>
    </source>
</evidence>
<protein>
    <recommendedName>
        <fullName evidence="1">Methyltransferase domain-containing protein</fullName>
    </recommendedName>
</protein>
<reference evidence="4 5" key="1">
    <citation type="submission" date="2017-07" db="EMBL/GenBank/DDBJ databases">
        <title>Draft genome sequence of aerobic hyperthermophilic archaea, Pyrobaculum aerophilum YKB31 and YKB32.</title>
        <authorList>
            <person name="Mochizuki T."/>
            <person name="Berliner A.J."/>
            <person name="Yoshida-Takashima Y."/>
            <person name="Takaki Y."/>
            <person name="Nunoura T."/>
            <person name="Takai K."/>
        </authorList>
    </citation>
    <scope>NUCLEOTIDE SEQUENCE [LARGE SCALE GENOMIC DNA]</scope>
    <source>
        <strain evidence="2 5">YKB31</strain>
        <strain evidence="3 4">YKB32</strain>
    </source>
</reference>
<dbReference type="InterPro" id="IPR041698">
    <property type="entry name" value="Methyltransf_25"/>
</dbReference>
<dbReference type="EMBL" id="NMUF01000019">
    <property type="protein sequence ID" value="RFA98239.1"/>
    <property type="molecule type" value="Genomic_DNA"/>
</dbReference>
<comment type="caution">
    <text evidence="3">The sequence shown here is derived from an EMBL/GenBank/DDBJ whole genome shotgun (WGS) entry which is preliminary data.</text>
</comment>
<proteinExistence type="predicted"/>
<sequence>MPLESGLEELYAALRWASRPGDPRAERRFIAIYVFMKSLAESGVFNDVVTGGRVKILDVMAASGIGGSALARVFVERGCSAELYVTDLRAEELGLAPHWLSGLKVEVKTAVADATKLPEVFPGEKFDVVLAWGSSMAHLDVFQLPLLMAGAREIQPPAGILMIQQRDILPAVLFNNAYRHVRLEGDLLSIHKEHDWLRGIVVRYGYKMPELKYIGMYATRLWEVAQIVSYAWIFYKDVFVYDFVDPIAGPSKVVIARKPRESAPAWRELLESLPT</sequence>
<evidence type="ECO:0000313" key="5">
    <source>
        <dbReference type="Proteomes" id="UP000257123"/>
    </source>
</evidence>
<dbReference type="AlphaFoldDB" id="A0A371R350"/>
<name>A0A371R350_9CREN</name>
<gene>
    <name evidence="2" type="ORF">CGL51_08230</name>
    <name evidence="3" type="ORF">CGL52_07765</name>
</gene>
<dbReference type="EMBL" id="NMUE01000025">
    <property type="protein sequence ID" value="RFA95125.1"/>
    <property type="molecule type" value="Genomic_DNA"/>
</dbReference>
<dbReference type="Gene3D" id="3.40.50.150">
    <property type="entry name" value="Vaccinia Virus protein VP39"/>
    <property type="match status" value="1"/>
</dbReference>